<dbReference type="PANTHER" id="PTHR12435">
    <property type="match status" value="1"/>
</dbReference>
<keyword evidence="2" id="KW-0067">ATP-binding</keyword>
<dbReference type="InterPro" id="IPR013641">
    <property type="entry name" value="KTI12/PSTK"/>
</dbReference>
<evidence type="ECO:0000256" key="3">
    <source>
        <dbReference type="ARBA" id="ARBA00025768"/>
    </source>
</evidence>
<gene>
    <name evidence="4" type="ORF">MKK02DRAFT_25755</name>
</gene>
<evidence type="ECO:0000313" key="4">
    <source>
        <dbReference type="EMBL" id="KAI9635936.1"/>
    </source>
</evidence>
<dbReference type="Gene3D" id="3.40.50.300">
    <property type="entry name" value="P-loop containing nucleotide triphosphate hydrolases"/>
    <property type="match status" value="1"/>
</dbReference>
<reference evidence="4" key="1">
    <citation type="journal article" date="2022" name="G3 (Bethesda)">
        <title>High quality genome of the basidiomycete yeast Dioszegia hungarica PDD-24b-2 isolated from cloud water.</title>
        <authorList>
            <person name="Jarrige D."/>
            <person name="Haridas S."/>
            <person name="Bleykasten-Grosshans C."/>
            <person name="Joly M."/>
            <person name="Nadalig T."/>
            <person name="Sancelme M."/>
            <person name="Vuilleumier S."/>
            <person name="Grigoriev I.V."/>
            <person name="Amato P."/>
            <person name="Bringel F."/>
        </authorList>
    </citation>
    <scope>NUCLEOTIDE SEQUENCE</scope>
    <source>
        <strain evidence="4">PDD-24b-2</strain>
    </source>
</reference>
<evidence type="ECO:0000256" key="1">
    <source>
        <dbReference type="ARBA" id="ARBA00022741"/>
    </source>
</evidence>
<protein>
    <submittedName>
        <fullName evidence="4">Chromatin associated protein KTI12</fullName>
    </submittedName>
</protein>
<proteinExistence type="inferred from homology"/>
<dbReference type="EMBL" id="JAKWFO010000005">
    <property type="protein sequence ID" value="KAI9635936.1"/>
    <property type="molecule type" value="Genomic_DNA"/>
</dbReference>
<organism evidence="4 5">
    <name type="scientific">Dioszegia hungarica</name>
    <dbReference type="NCBI Taxonomy" id="4972"/>
    <lineage>
        <taxon>Eukaryota</taxon>
        <taxon>Fungi</taxon>
        <taxon>Dikarya</taxon>
        <taxon>Basidiomycota</taxon>
        <taxon>Agaricomycotina</taxon>
        <taxon>Tremellomycetes</taxon>
        <taxon>Tremellales</taxon>
        <taxon>Bulleribasidiaceae</taxon>
        <taxon>Dioszegia</taxon>
    </lineage>
</organism>
<dbReference type="SUPFAM" id="SSF52540">
    <property type="entry name" value="P-loop containing nucleoside triphosphate hydrolases"/>
    <property type="match status" value="1"/>
</dbReference>
<comment type="similarity">
    <text evidence="3">Belongs to the KTI12 family.</text>
</comment>
<evidence type="ECO:0000256" key="2">
    <source>
        <dbReference type="ARBA" id="ARBA00022840"/>
    </source>
</evidence>
<dbReference type="AlphaFoldDB" id="A0AA38HB39"/>
<accession>A0AA38HB39</accession>
<evidence type="ECO:0000313" key="5">
    <source>
        <dbReference type="Proteomes" id="UP001164286"/>
    </source>
</evidence>
<dbReference type="Proteomes" id="UP001164286">
    <property type="component" value="Unassembled WGS sequence"/>
</dbReference>
<keyword evidence="5" id="KW-1185">Reference proteome</keyword>
<dbReference type="GO" id="GO:0005524">
    <property type="term" value="F:ATP binding"/>
    <property type="evidence" value="ECO:0007669"/>
    <property type="project" value="UniProtKB-KW"/>
</dbReference>
<dbReference type="RefSeq" id="XP_052945713.1">
    <property type="nucleotide sequence ID" value="XM_053087086.1"/>
</dbReference>
<comment type="caution">
    <text evidence="4">The sequence shown here is derived from an EMBL/GenBank/DDBJ whole genome shotgun (WGS) entry which is preliminary data.</text>
</comment>
<name>A0AA38HB39_9TREE</name>
<dbReference type="GeneID" id="77726287"/>
<dbReference type="Pfam" id="PF08433">
    <property type="entry name" value="KTI12"/>
    <property type="match status" value="1"/>
</dbReference>
<sequence>MALITISGFPCSGKSTRALQLQQDFLARLSSPEYTGPKLRVIIVDDESNHVPRSVYDSSISEKSGRANIYSAVTRNLGTDTIVICDSPNYIKGFRYQMYCAAREAHARVCTLHIATPPEVCREWHEKRGECSYKPETFDNLIMRFEEPSSMVRWDSPLFTIPYIDPLPLDAIWATITTGAKAPPTAAVLAPPKPPPNTLQILTSTTSAITTALLAHVNATPGSSGFVVPSPPARQAGELRVRLPMKRVTLSEMQRLKRHRAAGVGGADEVAVKFVGFLEATWDTAGD</sequence>
<keyword evidence="1" id="KW-0547">Nucleotide-binding</keyword>
<dbReference type="InterPro" id="IPR027417">
    <property type="entry name" value="P-loop_NTPase"/>
</dbReference>